<accession>A0A8H7IWY3</accession>
<organism evidence="2 3">
    <name type="scientific">Ascochyta lentis</name>
    <dbReference type="NCBI Taxonomy" id="205686"/>
    <lineage>
        <taxon>Eukaryota</taxon>
        <taxon>Fungi</taxon>
        <taxon>Dikarya</taxon>
        <taxon>Ascomycota</taxon>
        <taxon>Pezizomycotina</taxon>
        <taxon>Dothideomycetes</taxon>
        <taxon>Pleosporomycetidae</taxon>
        <taxon>Pleosporales</taxon>
        <taxon>Pleosporineae</taxon>
        <taxon>Didymellaceae</taxon>
        <taxon>Ascochyta</taxon>
    </lineage>
</organism>
<feature type="region of interest" description="Disordered" evidence="1">
    <location>
        <begin position="158"/>
        <end position="188"/>
    </location>
</feature>
<dbReference type="AlphaFoldDB" id="A0A8H7IWY3"/>
<evidence type="ECO:0000313" key="2">
    <source>
        <dbReference type="EMBL" id="KAF9692653.1"/>
    </source>
</evidence>
<keyword evidence="3" id="KW-1185">Reference proteome</keyword>
<protein>
    <submittedName>
        <fullName evidence="2">Uncharacterized protein</fullName>
    </submittedName>
</protein>
<dbReference type="EMBL" id="RZGK01000018">
    <property type="protein sequence ID" value="KAF9692653.1"/>
    <property type="molecule type" value="Genomic_DNA"/>
</dbReference>
<gene>
    <name evidence="2" type="ORF">EKO04_009511</name>
</gene>
<dbReference type="Proteomes" id="UP000651452">
    <property type="component" value="Unassembled WGS sequence"/>
</dbReference>
<proteinExistence type="predicted"/>
<feature type="compositionally biased region" description="Pro residues" evidence="1">
    <location>
        <begin position="263"/>
        <end position="276"/>
    </location>
</feature>
<name>A0A8H7IWY3_9PLEO</name>
<feature type="region of interest" description="Disordered" evidence="1">
    <location>
        <begin position="460"/>
        <end position="479"/>
    </location>
</feature>
<feature type="region of interest" description="Disordered" evidence="1">
    <location>
        <begin position="1"/>
        <end position="27"/>
    </location>
</feature>
<reference evidence="2" key="1">
    <citation type="submission" date="2018-12" db="EMBL/GenBank/DDBJ databases">
        <authorList>
            <person name="Syme R.A."/>
            <person name="Farfan-Caceres L."/>
            <person name="Lichtenzveig J."/>
        </authorList>
    </citation>
    <scope>NUCLEOTIDE SEQUENCE</scope>
    <source>
        <strain evidence="2">Al4</strain>
    </source>
</reference>
<feature type="region of interest" description="Disordered" evidence="1">
    <location>
        <begin position="225"/>
        <end position="365"/>
    </location>
</feature>
<feature type="compositionally biased region" description="Basic and acidic residues" evidence="1">
    <location>
        <begin position="169"/>
        <end position="179"/>
    </location>
</feature>
<evidence type="ECO:0000313" key="3">
    <source>
        <dbReference type="Proteomes" id="UP000651452"/>
    </source>
</evidence>
<dbReference type="OrthoDB" id="3795697at2759"/>
<feature type="region of interest" description="Disordered" evidence="1">
    <location>
        <begin position="379"/>
        <end position="409"/>
    </location>
</feature>
<feature type="compositionally biased region" description="Basic and acidic residues" evidence="1">
    <location>
        <begin position="1"/>
        <end position="12"/>
    </location>
</feature>
<feature type="compositionally biased region" description="Polar residues" evidence="1">
    <location>
        <begin position="341"/>
        <end position="351"/>
    </location>
</feature>
<sequence length="508" mass="56849">MHDGRDHLEGRVRSPSTKSWNSEDEDLSPRASRYYTSLYTTDGCEQLADCNNTSIRPSTPRTVETRKASTVTVFPTFRPLVKNSDLESERIDADVEQHKPVDGENGRAKGQSYIKRLKEIYRAGPPDEGQRLWRGLRNYWREKQTGVVFEMCAPYRRDEASHVPSSESVVDREATDSPRHQSPIETSHIVGEDVEQCRPRRDSVVSYGDVSRTSREVPVKICQTILTLDANKPPPPPPRLSDAPRRRSQRTQNEIVDLDKPLPRTPFPCFPEPPKPWETSRESPVVPPWPPIHTATVGSELPDHYEEAPRQGNSTSSKRSKDVVQGPQPSTWLKNLATKVPNPQLNSPSKSKPTKADKAHDALKAKISRPIPISPTTIAVDFSPHRLPPQPDTMSEKARGKQRAPSSPTWLDKLAHAPLPILHTMPAMLQAKKRPGSDKSFQCQGTVAGHVCEECAPDLETGGRRGRQRARHGDGMRPEPLFTGGMFDGSYCDVEDANADHIRTGRWI</sequence>
<reference evidence="2" key="2">
    <citation type="submission" date="2020-09" db="EMBL/GenBank/DDBJ databases">
        <title>Reference genome assembly for Australian Ascochyta lentis isolate Al4.</title>
        <authorList>
            <person name="Lee R.C."/>
            <person name="Farfan-Caceres L.M."/>
            <person name="Debler J.W."/>
            <person name="Williams A.H."/>
            <person name="Henares B.M."/>
        </authorList>
    </citation>
    <scope>NUCLEOTIDE SEQUENCE</scope>
    <source>
        <strain evidence="2">Al4</strain>
    </source>
</reference>
<evidence type="ECO:0000256" key="1">
    <source>
        <dbReference type="SAM" id="MobiDB-lite"/>
    </source>
</evidence>
<comment type="caution">
    <text evidence="2">The sequence shown here is derived from an EMBL/GenBank/DDBJ whole genome shotgun (WGS) entry which is preliminary data.</text>
</comment>
<feature type="compositionally biased region" description="Basic and acidic residues" evidence="1">
    <location>
        <begin position="354"/>
        <end position="364"/>
    </location>
</feature>